<evidence type="ECO:0000256" key="4">
    <source>
        <dbReference type="ARBA" id="ARBA00022801"/>
    </source>
</evidence>
<dbReference type="InterPro" id="IPR036691">
    <property type="entry name" value="Endo/exonu/phosph_ase_sf"/>
</dbReference>
<keyword evidence="8" id="KW-1185">Reference proteome</keyword>
<dbReference type="PANTHER" id="PTHR22748:SF4">
    <property type="entry name" value="DNA-(APURINIC OR APYRIMIDINIC SITE) ENDONUCLEASE 2"/>
    <property type="match status" value="1"/>
</dbReference>
<evidence type="ECO:0000256" key="1">
    <source>
        <dbReference type="ARBA" id="ARBA00001946"/>
    </source>
</evidence>
<accession>A0ABP1HEN8</accession>
<evidence type="ECO:0000256" key="3">
    <source>
        <dbReference type="ARBA" id="ARBA00022723"/>
    </source>
</evidence>
<name>A0ABP1HEN8_9EUKA</name>
<keyword evidence="4" id="KW-0378">Hydrolase</keyword>
<reference evidence="7 8" key="1">
    <citation type="submission" date="2024-07" db="EMBL/GenBank/DDBJ databases">
        <authorList>
            <person name="Akdeniz Z."/>
        </authorList>
    </citation>
    <scope>NUCLEOTIDE SEQUENCE [LARGE SCALE GENOMIC DNA]</scope>
</reference>
<feature type="domain" description="Endonuclease/exonuclease/phosphatase" evidence="6">
    <location>
        <begin position="142"/>
        <end position="370"/>
    </location>
</feature>
<dbReference type="EMBL" id="CAXDID020000026">
    <property type="protein sequence ID" value="CAL5990820.1"/>
    <property type="molecule type" value="Genomic_DNA"/>
</dbReference>
<sequence>MFHHIHHIIRTEFKDLQGNNYNITGYIIKVQDKTITLQGQTEQDIITCKFDKYQDQLNTKQYVKIYMCSVLQDYNSQINMLYLDTKKQDKPVIITYEDYNRTEWTKIGDRNEFPKLVTQKSFVNELPGQIIPTKLVKDLRIISYNINGLNKTKIELLQSLCQRQMPDVICLQETKCSPIDVENIIKQALPNYIIIQNPAKQYQTYDYQYGVVVIVKTDIMCIDQINIKQSEQALKALQHRYNLVQIGDFLLFNLYAPFSLNHYQERMNFDQELYNLVMQCKRHKLLLVGDLNVVSQNYFEHVASCTDKEISNFKNLILDSDLLEVKVNNEQKLTVFNNFCSQIDHILVSQQINFKNQRILFEYYKCGSDHIPLSVDIEYDYKQETKINLIDDYKNYIQSVVKLIFSSVDSEALSGIEKFISLINQNALNAKMQETLDYILSKYIDIKPEPLSYLNISISKKFAELYVNSFYDDLPQIIFDKVKQCQNDDLKNEYYIIILQIFQNLKQIHKDDFSQTLSYKLEQLQVYSQNILLLNLNCKNQKLRNQMSRIIMSMYSIDIKVSEIFNNNQKQLAQFIIDNIKYNTNNEFEYAFNIQLAIQVAQIYVSQIEFEIINPGQVLLDIIPELCQQLCRSGNKDEIQIAIILSFINWEEKRIFSILETLYLVKICKQLYEMCTFLESDIKKAEIFDPTYIDNQILNTDENLTSVAGRLLGIICKHNNNIELNLQKSVQQKIKRIDTFFQQLQIFKILITEKCSDNIITQLRSQYINDITNFMQIVQEKYKKILIYPVLYQGEILKFYFDLFDQISQSEVDYFLENIPTATYENQYTATMLAQGFIRVINSKQIKNNKIKNSEQFVVKFLQSNQITLQHNITCCQACCCLIQYCNTPINHFRDTQKLLFKLLKYQFEKETILPFANLLLEQVKNVTQNMKIQFIQDLINYVKFQLPDNELDNALHFVIQLLSICSRYCQSPLFNLIMNMALSQDCHNNANLSQILLLFINNYISTAQFQNGEQMYIQTNSKLQQIYKSNITQINQLKTLLIKLISNQQTAPGAYQTLSLIIQNNFELEVEYLSQIVKQTIKYNNEPQQYPQQQKYITIFYCCLFNKYDQYTEIIFKNANTDLSCVLLQLQKGCIFFINTDTKEYLCEGLYKIYSNSKVNKHNRQIIKQSICSIFQQSITSLVKQKQLLNRVEHYGIKDDPVDLKIKYIQKMQENRK</sequence>
<dbReference type="SUPFAM" id="SSF56219">
    <property type="entry name" value="DNase I-like"/>
    <property type="match status" value="1"/>
</dbReference>
<organism evidence="7 8">
    <name type="scientific">Hexamita inflata</name>
    <dbReference type="NCBI Taxonomy" id="28002"/>
    <lineage>
        <taxon>Eukaryota</taxon>
        <taxon>Metamonada</taxon>
        <taxon>Diplomonadida</taxon>
        <taxon>Hexamitidae</taxon>
        <taxon>Hexamitinae</taxon>
        <taxon>Hexamita</taxon>
    </lineage>
</organism>
<evidence type="ECO:0000259" key="6">
    <source>
        <dbReference type="Pfam" id="PF03372"/>
    </source>
</evidence>
<protein>
    <submittedName>
        <fullName evidence="7">Endonuclease/Exonuclease/phosphatase_family protein</fullName>
    </submittedName>
</protein>
<evidence type="ECO:0000313" key="8">
    <source>
        <dbReference type="Proteomes" id="UP001642409"/>
    </source>
</evidence>
<keyword evidence="5" id="KW-0460">Magnesium</keyword>
<dbReference type="Gene3D" id="3.60.10.10">
    <property type="entry name" value="Endonuclease/exonuclease/phosphatase"/>
    <property type="match status" value="1"/>
</dbReference>
<dbReference type="InterPro" id="IPR005135">
    <property type="entry name" value="Endo/exonuclease/phosphatase"/>
</dbReference>
<keyword evidence="7" id="KW-0540">Nuclease</keyword>
<dbReference type="PANTHER" id="PTHR22748">
    <property type="entry name" value="AP ENDONUCLEASE"/>
    <property type="match status" value="1"/>
</dbReference>
<dbReference type="InterPro" id="IPR020847">
    <property type="entry name" value="AP_endonuclease_F1_BS"/>
</dbReference>
<keyword evidence="7" id="KW-0255">Endonuclease</keyword>
<evidence type="ECO:0000256" key="5">
    <source>
        <dbReference type="ARBA" id="ARBA00022842"/>
    </source>
</evidence>
<dbReference type="Pfam" id="PF03372">
    <property type="entry name" value="Exo_endo_phos"/>
    <property type="match status" value="1"/>
</dbReference>
<dbReference type="GO" id="GO:0004519">
    <property type="term" value="F:endonuclease activity"/>
    <property type="evidence" value="ECO:0007669"/>
    <property type="project" value="UniProtKB-KW"/>
</dbReference>
<evidence type="ECO:0000313" key="7">
    <source>
        <dbReference type="EMBL" id="CAL5990820.1"/>
    </source>
</evidence>
<keyword evidence="3" id="KW-0479">Metal-binding</keyword>
<comment type="cofactor">
    <cofactor evidence="1">
        <name>Mg(2+)</name>
        <dbReference type="ChEBI" id="CHEBI:18420"/>
    </cofactor>
</comment>
<dbReference type="InterPro" id="IPR004808">
    <property type="entry name" value="AP_endonuc_1"/>
</dbReference>
<dbReference type="PROSITE" id="PS00726">
    <property type="entry name" value="AP_NUCLEASE_F1_1"/>
    <property type="match status" value="1"/>
</dbReference>
<comment type="similarity">
    <text evidence="2">Belongs to the DNA repair enzymes AP/ExoA family.</text>
</comment>
<evidence type="ECO:0000256" key="2">
    <source>
        <dbReference type="ARBA" id="ARBA00007092"/>
    </source>
</evidence>
<gene>
    <name evidence="7" type="ORF">HINF_LOCUS11652</name>
</gene>
<proteinExistence type="inferred from homology"/>
<comment type="caution">
    <text evidence="7">The sequence shown here is derived from an EMBL/GenBank/DDBJ whole genome shotgun (WGS) entry which is preliminary data.</text>
</comment>
<dbReference type="Proteomes" id="UP001642409">
    <property type="component" value="Unassembled WGS sequence"/>
</dbReference>